<dbReference type="RefSeq" id="WP_226724634.1">
    <property type="nucleotide sequence ID" value="NZ_JAJAUY010000005.1"/>
</dbReference>
<reference evidence="3 4" key="1">
    <citation type="submission" date="2021-10" db="EMBL/GenBank/DDBJ databases">
        <title>Streptomyces sp. strain SMC 277, a novel streptomycete isolated from soil.</title>
        <authorList>
            <person name="Chanama M."/>
        </authorList>
    </citation>
    <scope>NUCLEOTIDE SEQUENCE [LARGE SCALE GENOMIC DNA]</scope>
    <source>
        <strain evidence="3 4">SMC 277</strain>
    </source>
</reference>
<comment type="caution">
    <text evidence="3">The sequence shown here is derived from an EMBL/GenBank/DDBJ whole genome shotgun (WGS) entry which is preliminary data.</text>
</comment>
<accession>A0ABS8B0V3</accession>
<feature type="domain" description="Alpha/beta hydrolase fold-3" evidence="2">
    <location>
        <begin position="95"/>
        <end position="300"/>
    </location>
</feature>
<dbReference type="Pfam" id="PF07859">
    <property type="entry name" value="Abhydrolase_3"/>
    <property type="match status" value="1"/>
</dbReference>
<evidence type="ECO:0000259" key="2">
    <source>
        <dbReference type="Pfam" id="PF07859"/>
    </source>
</evidence>
<dbReference type="GO" id="GO:0016787">
    <property type="term" value="F:hydrolase activity"/>
    <property type="evidence" value="ECO:0007669"/>
    <property type="project" value="UniProtKB-KW"/>
</dbReference>
<evidence type="ECO:0000256" key="1">
    <source>
        <dbReference type="ARBA" id="ARBA00022801"/>
    </source>
</evidence>
<dbReference type="InterPro" id="IPR013094">
    <property type="entry name" value="AB_hydrolase_3"/>
</dbReference>
<dbReference type="Gene3D" id="3.40.50.1820">
    <property type="entry name" value="alpha/beta hydrolase"/>
    <property type="match status" value="1"/>
</dbReference>
<keyword evidence="1 3" id="KW-0378">Hydrolase</keyword>
<keyword evidence="4" id="KW-1185">Reference proteome</keyword>
<dbReference type="EMBL" id="JAJAUY010000005">
    <property type="protein sequence ID" value="MCB5178242.1"/>
    <property type="molecule type" value="Genomic_DNA"/>
</dbReference>
<dbReference type="PANTHER" id="PTHR48081">
    <property type="entry name" value="AB HYDROLASE SUPERFAMILY PROTEIN C4A8.06C"/>
    <property type="match status" value="1"/>
</dbReference>
<dbReference type="InterPro" id="IPR050300">
    <property type="entry name" value="GDXG_lipolytic_enzyme"/>
</dbReference>
<organism evidence="3 4">
    <name type="scientific">Streptomyces antimicrobicus</name>
    <dbReference type="NCBI Taxonomy" id="2883108"/>
    <lineage>
        <taxon>Bacteria</taxon>
        <taxon>Bacillati</taxon>
        <taxon>Actinomycetota</taxon>
        <taxon>Actinomycetes</taxon>
        <taxon>Kitasatosporales</taxon>
        <taxon>Streptomycetaceae</taxon>
        <taxon>Streptomyces</taxon>
    </lineage>
</organism>
<dbReference type="InterPro" id="IPR029058">
    <property type="entry name" value="AB_hydrolase_fold"/>
</dbReference>
<sequence length="342" mass="36553">MTAAETLRVPPVDHELAGPLRDILSRRPSSITPDRILADRKRVAEARLTDAEITRDGAFTLTTEKLLDRDPSGAVSVLIARPTGATGPVPVAYAIHGGGMFAGHNRSAELSRDLDQAQELGIAVVSIDYRLAPEHPDPTPVDDCYAGLVWTIENADRFGLDPERVFVTGASAGGALAAGVALKARDTGEVSVMGQLLLCPMTDDRVDSRSSRQMDGHGIWDSTSSVTGWTALLGDRRGGPDVSPYAAPARAASLAGLPPAYVEVGAFEALRDETISYAARLSAEGVDAELHVWGGAFHSFDEWVPDATVSHTARRARADWLRRLFAAADRTDHMNDTNHVTS</sequence>
<evidence type="ECO:0000313" key="4">
    <source>
        <dbReference type="Proteomes" id="UP001199054"/>
    </source>
</evidence>
<name>A0ABS8B0V3_9ACTN</name>
<gene>
    <name evidence="3" type="ORF">LG632_02405</name>
</gene>
<protein>
    <submittedName>
        <fullName evidence="3">Alpha/beta hydrolase</fullName>
    </submittedName>
</protein>
<dbReference type="Proteomes" id="UP001199054">
    <property type="component" value="Unassembled WGS sequence"/>
</dbReference>
<evidence type="ECO:0000313" key="3">
    <source>
        <dbReference type="EMBL" id="MCB5178242.1"/>
    </source>
</evidence>
<dbReference type="PANTHER" id="PTHR48081:SF8">
    <property type="entry name" value="ALPHA_BETA HYDROLASE FOLD-3 DOMAIN-CONTAINING PROTEIN-RELATED"/>
    <property type="match status" value="1"/>
</dbReference>
<proteinExistence type="predicted"/>
<dbReference type="SUPFAM" id="SSF53474">
    <property type="entry name" value="alpha/beta-Hydrolases"/>
    <property type="match status" value="1"/>
</dbReference>